<dbReference type="EMBL" id="LS974617">
    <property type="protein sequence ID" value="CAG7886606.1"/>
    <property type="molecule type" value="Genomic_DNA"/>
</dbReference>
<accession>A0A8D9GT80</accession>
<dbReference type="Gramene" id="A01p06820.2_BraZ1">
    <property type="protein sequence ID" value="A01p06820.2_BraZ1.CDS.1"/>
    <property type="gene ID" value="A01g06820.2_BraZ1"/>
</dbReference>
<sequence>LESLREQLEEAMTDSKPNEERIYQLNSNLLQNYKKEEEFWKQRSRQLWLTLGDSNTAYFHASTKARQARNRLTVIEDAEGSPRYEEDQITSVICDFYNKLFTSSGNDGSQIVEEAIKPCISQETNEMLTRKPSATEIREATFAIHPDKAPGPDGFS</sequence>
<organism evidence="1 2">
    <name type="scientific">Brassica campestris</name>
    <name type="common">Field mustard</name>
    <dbReference type="NCBI Taxonomy" id="3711"/>
    <lineage>
        <taxon>Eukaryota</taxon>
        <taxon>Viridiplantae</taxon>
        <taxon>Streptophyta</taxon>
        <taxon>Embryophyta</taxon>
        <taxon>Tracheophyta</taxon>
        <taxon>Spermatophyta</taxon>
        <taxon>Magnoliopsida</taxon>
        <taxon>eudicotyledons</taxon>
        <taxon>Gunneridae</taxon>
        <taxon>Pentapetalae</taxon>
        <taxon>rosids</taxon>
        <taxon>malvids</taxon>
        <taxon>Brassicales</taxon>
        <taxon>Brassicaceae</taxon>
        <taxon>Brassiceae</taxon>
        <taxon>Brassica</taxon>
    </lineage>
</organism>
<evidence type="ECO:0008006" key="3">
    <source>
        <dbReference type="Google" id="ProtNLM"/>
    </source>
</evidence>
<proteinExistence type="predicted"/>
<name>A0A8D9GT80_BRACM</name>
<dbReference type="Proteomes" id="UP000694005">
    <property type="component" value="Chromosome A01"/>
</dbReference>
<reference evidence="1 2" key="1">
    <citation type="submission" date="2021-07" db="EMBL/GenBank/DDBJ databases">
        <authorList>
            <consortium name="Genoscope - CEA"/>
            <person name="William W."/>
        </authorList>
    </citation>
    <scope>NUCLEOTIDE SEQUENCE [LARGE SCALE GENOMIC DNA]</scope>
</reference>
<evidence type="ECO:0000313" key="2">
    <source>
        <dbReference type="Proteomes" id="UP000694005"/>
    </source>
</evidence>
<gene>
    <name evidence="1" type="ORF">BRAPAZ1V2_A01P06820.2</name>
</gene>
<feature type="non-terminal residue" evidence="1">
    <location>
        <position position="1"/>
    </location>
</feature>
<feature type="non-terminal residue" evidence="1">
    <location>
        <position position="156"/>
    </location>
</feature>
<protein>
    <recommendedName>
        <fullName evidence="3">Reverse transcriptase domain-containing protein</fullName>
    </recommendedName>
</protein>
<dbReference type="AlphaFoldDB" id="A0A8D9GT80"/>
<evidence type="ECO:0000313" key="1">
    <source>
        <dbReference type="EMBL" id="CAG7886606.1"/>
    </source>
</evidence>